<evidence type="ECO:0000313" key="13">
    <source>
        <dbReference type="Proteomes" id="UP000585050"/>
    </source>
</evidence>
<dbReference type="EMBL" id="JABAIL010000004">
    <property type="protein sequence ID" value="NLR92463.1"/>
    <property type="molecule type" value="Genomic_DNA"/>
</dbReference>
<keyword evidence="4 7" id="KW-0067">ATP-binding</keyword>
<name>A0A7X8XWN7_9BACT</name>
<dbReference type="GO" id="GO:0016787">
    <property type="term" value="F:hydrolase activity"/>
    <property type="evidence" value="ECO:0007669"/>
    <property type="project" value="UniProtKB-KW"/>
</dbReference>
<dbReference type="PANTHER" id="PTHR47959">
    <property type="entry name" value="ATP-DEPENDENT RNA HELICASE RHLE-RELATED"/>
    <property type="match status" value="1"/>
</dbReference>
<keyword evidence="3 7" id="KW-0347">Helicase</keyword>
<evidence type="ECO:0000259" key="11">
    <source>
        <dbReference type="PROSITE" id="PS51195"/>
    </source>
</evidence>
<dbReference type="CDD" id="cd18787">
    <property type="entry name" value="SF2_C_DEAD"/>
    <property type="match status" value="1"/>
</dbReference>
<dbReference type="InterPro" id="IPR027417">
    <property type="entry name" value="P-loop_NTPase"/>
</dbReference>
<dbReference type="GO" id="GO:0005829">
    <property type="term" value="C:cytosol"/>
    <property type="evidence" value="ECO:0007669"/>
    <property type="project" value="TreeGrafter"/>
</dbReference>
<dbReference type="CDD" id="cd00268">
    <property type="entry name" value="DEADc"/>
    <property type="match status" value="1"/>
</dbReference>
<dbReference type="GO" id="GO:0003676">
    <property type="term" value="F:nucleic acid binding"/>
    <property type="evidence" value="ECO:0007669"/>
    <property type="project" value="InterPro"/>
</dbReference>
<evidence type="ECO:0000259" key="10">
    <source>
        <dbReference type="PROSITE" id="PS51194"/>
    </source>
</evidence>
<evidence type="ECO:0000256" key="4">
    <source>
        <dbReference type="ARBA" id="ARBA00022840"/>
    </source>
</evidence>
<evidence type="ECO:0000256" key="7">
    <source>
        <dbReference type="RuleBase" id="RU000492"/>
    </source>
</evidence>
<dbReference type="SUPFAM" id="SSF52540">
    <property type="entry name" value="P-loop containing nucleoside triphosphate hydrolases"/>
    <property type="match status" value="2"/>
</dbReference>
<dbReference type="Gene3D" id="3.40.50.300">
    <property type="entry name" value="P-loop containing nucleotide triphosphate hydrolases"/>
    <property type="match status" value="2"/>
</dbReference>
<dbReference type="InterPro" id="IPR044742">
    <property type="entry name" value="DEAD/DEAH_RhlB"/>
</dbReference>
<feature type="region of interest" description="Disordered" evidence="8">
    <location>
        <begin position="374"/>
        <end position="452"/>
    </location>
</feature>
<dbReference type="PROSITE" id="PS51192">
    <property type="entry name" value="HELICASE_ATP_BIND_1"/>
    <property type="match status" value="1"/>
</dbReference>
<comment type="caution">
    <text evidence="12">The sequence shown here is derived from an EMBL/GenBank/DDBJ whole genome shotgun (WGS) entry which is preliminary data.</text>
</comment>
<evidence type="ECO:0000256" key="2">
    <source>
        <dbReference type="ARBA" id="ARBA00022801"/>
    </source>
</evidence>
<keyword evidence="1 7" id="KW-0547">Nucleotide-binding</keyword>
<evidence type="ECO:0000313" key="12">
    <source>
        <dbReference type="EMBL" id="NLR92463.1"/>
    </source>
</evidence>
<gene>
    <name evidence="12" type="ORF">HGP29_14695</name>
</gene>
<dbReference type="InterPro" id="IPR050079">
    <property type="entry name" value="DEAD_box_RNA_helicase"/>
</dbReference>
<feature type="short sequence motif" description="Q motif" evidence="6">
    <location>
        <begin position="1"/>
        <end position="29"/>
    </location>
</feature>
<accession>A0A7X8XWN7</accession>
<feature type="domain" description="DEAD-box RNA helicase Q" evidence="11">
    <location>
        <begin position="1"/>
        <end position="29"/>
    </location>
</feature>
<dbReference type="GO" id="GO:0003724">
    <property type="term" value="F:RNA helicase activity"/>
    <property type="evidence" value="ECO:0007669"/>
    <property type="project" value="InterPro"/>
</dbReference>
<dbReference type="PROSITE" id="PS51194">
    <property type="entry name" value="HELICASE_CTER"/>
    <property type="match status" value="1"/>
</dbReference>
<feature type="compositionally biased region" description="Basic residues" evidence="8">
    <location>
        <begin position="386"/>
        <end position="402"/>
    </location>
</feature>
<dbReference type="SMART" id="SM00487">
    <property type="entry name" value="DEXDc"/>
    <property type="match status" value="1"/>
</dbReference>
<dbReference type="SMART" id="SM00490">
    <property type="entry name" value="HELICc"/>
    <property type="match status" value="1"/>
</dbReference>
<dbReference type="PROSITE" id="PS51195">
    <property type="entry name" value="Q_MOTIF"/>
    <property type="match status" value="1"/>
</dbReference>
<dbReference type="Pfam" id="PF00271">
    <property type="entry name" value="Helicase_C"/>
    <property type="match status" value="1"/>
</dbReference>
<evidence type="ECO:0000259" key="9">
    <source>
        <dbReference type="PROSITE" id="PS51192"/>
    </source>
</evidence>
<feature type="domain" description="Helicase C-terminal" evidence="10">
    <location>
        <begin position="231"/>
        <end position="381"/>
    </location>
</feature>
<dbReference type="InterPro" id="IPR011545">
    <property type="entry name" value="DEAD/DEAH_box_helicase_dom"/>
</dbReference>
<dbReference type="RefSeq" id="WP_168883173.1">
    <property type="nucleotide sequence ID" value="NZ_JABAIL010000004.1"/>
</dbReference>
<dbReference type="InterPro" id="IPR000629">
    <property type="entry name" value="RNA-helicase_DEAD-box_CS"/>
</dbReference>
<dbReference type="InterPro" id="IPR001650">
    <property type="entry name" value="Helicase_C-like"/>
</dbReference>
<dbReference type="AlphaFoldDB" id="A0A7X8XWN7"/>
<feature type="domain" description="Helicase ATP-binding" evidence="9">
    <location>
        <begin position="32"/>
        <end position="206"/>
    </location>
</feature>
<organism evidence="12 13">
    <name type="scientific">Flammeovirga agarivorans</name>
    <dbReference type="NCBI Taxonomy" id="2726742"/>
    <lineage>
        <taxon>Bacteria</taxon>
        <taxon>Pseudomonadati</taxon>
        <taxon>Bacteroidota</taxon>
        <taxon>Cytophagia</taxon>
        <taxon>Cytophagales</taxon>
        <taxon>Flammeovirgaceae</taxon>
        <taxon>Flammeovirga</taxon>
    </lineage>
</organism>
<evidence type="ECO:0000256" key="5">
    <source>
        <dbReference type="ARBA" id="ARBA00038437"/>
    </source>
</evidence>
<dbReference type="InterPro" id="IPR014014">
    <property type="entry name" value="RNA_helicase_DEAD_Q_motif"/>
</dbReference>
<keyword evidence="2 7" id="KW-0378">Hydrolase</keyword>
<evidence type="ECO:0000256" key="3">
    <source>
        <dbReference type="ARBA" id="ARBA00022806"/>
    </source>
</evidence>
<dbReference type="InterPro" id="IPR014001">
    <property type="entry name" value="Helicase_ATP-bd"/>
</dbReference>
<sequence>MTFDDFDLNDDLLDGIYSMNFREPTPIQEQAIPAILDRNDLIACAQTGTGKTAAFLLPIMHQIHMSDYDGTDTHTIIIVPTRELALQIDHQIQGLSYFTPVTSIPVYGGDSSSFSNQRNALKRGVDIIVATPGKLLSHLNIGANVDKVKNLILDEADRMLDMGFHDDILQIASHLPKKRQNIFFSATMPPKIRTLAKELLHNPLEINIAISKTSKNVTQKAFLLYDNQKGPMVDFLVGQDEYESVIIFTSTKSKVTEVTNLLKKRGLSAEGISSDLDQKEREEVLLRFKAQQTKILVGTDIISRGIDIETVELVINFDVPKDPEDYVHRIGRTARASREGLAVTFINESPKEQTSFAKIEQLIGIDVQKGENPPFLGQGPLYSPVIRKKQHRKPFSKNRNFNKNKGGYNKQYNKKKGSGGYQGNNDQRRSNDGSTNSSQQRKRYYKPKNNNQ</sequence>
<dbReference type="PANTHER" id="PTHR47959:SF13">
    <property type="entry name" value="ATP-DEPENDENT RNA HELICASE RHLE"/>
    <property type="match status" value="1"/>
</dbReference>
<evidence type="ECO:0000256" key="8">
    <source>
        <dbReference type="SAM" id="MobiDB-lite"/>
    </source>
</evidence>
<keyword evidence="13" id="KW-1185">Reference proteome</keyword>
<evidence type="ECO:0000256" key="6">
    <source>
        <dbReference type="PROSITE-ProRule" id="PRU00552"/>
    </source>
</evidence>
<reference evidence="12 13" key="1">
    <citation type="submission" date="2020-04" db="EMBL/GenBank/DDBJ databases">
        <title>Flammeovirga sp. SR4, a novel species isolated from seawater.</title>
        <authorList>
            <person name="Wang X."/>
        </authorList>
    </citation>
    <scope>NUCLEOTIDE SEQUENCE [LARGE SCALE GENOMIC DNA]</scope>
    <source>
        <strain evidence="12 13">SR4</strain>
    </source>
</reference>
<dbReference type="GO" id="GO:0005524">
    <property type="term" value="F:ATP binding"/>
    <property type="evidence" value="ECO:0007669"/>
    <property type="project" value="UniProtKB-KW"/>
</dbReference>
<protein>
    <submittedName>
        <fullName evidence="12">DEAD/DEAH box helicase</fullName>
    </submittedName>
</protein>
<evidence type="ECO:0000256" key="1">
    <source>
        <dbReference type="ARBA" id="ARBA00022741"/>
    </source>
</evidence>
<dbReference type="Pfam" id="PF00270">
    <property type="entry name" value="DEAD"/>
    <property type="match status" value="1"/>
</dbReference>
<comment type="similarity">
    <text evidence="5 7">Belongs to the DEAD box helicase family.</text>
</comment>
<dbReference type="PROSITE" id="PS00039">
    <property type="entry name" value="DEAD_ATP_HELICASE"/>
    <property type="match status" value="1"/>
</dbReference>
<proteinExistence type="inferred from homology"/>
<dbReference type="Proteomes" id="UP000585050">
    <property type="component" value="Unassembled WGS sequence"/>
</dbReference>